<evidence type="ECO:0000313" key="1">
    <source>
        <dbReference type="EMBL" id="APS42012.1"/>
    </source>
</evidence>
<dbReference type="InterPro" id="IPR023198">
    <property type="entry name" value="PGP-like_dom2"/>
</dbReference>
<dbReference type="KEGG" id="wjo:FOL01_1153"/>
<name>A0A1L6RC13_9LACO</name>
<dbReference type="AlphaFoldDB" id="A0A1L6RC13"/>
<accession>A0A1L6RC13</accession>
<dbReference type="PANTHER" id="PTHR18901">
    <property type="entry name" value="2-DEOXYGLUCOSE-6-PHOSPHATE PHOSPHATASE 2"/>
    <property type="match status" value="1"/>
</dbReference>
<dbReference type="InterPro" id="IPR036412">
    <property type="entry name" value="HAD-like_sf"/>
</dbReference>
<gene>
    <name evidence="1" type="ORF">FOL01_1153</name>
</gene>
<dbReference type="PANTHER" id="PTHR18901:SF38">
    <property type="entry name" value="PSEUDOURIDINE-5'-PHOSPHATASE"/>
    <property type="match status" value="1"/>
</dbReference>
<dbReference type="Pfam" id="PF00702">
    <property type="entry name" value="Hydrolase"/>
    <property type="match status" value="1"/>
</dbReference>
<proteinExistence type="predicted"/>
<dbReference type="SUPFAM" id="SSF56784">
    <property type="entry name" value="HAD-like"/>
    <property type="match status" value="1"/>
</dbReference>
<dbReference type="STRING" id="1631871.FOL01_1153"/>
<dbReference type="EMBL" id="CP014332">
    <property type="protein sequence ID" value="APS42012.1"/>
    <property type="molecule type" value="Genomic_DNA"/>
</dbReference>
<keyword evidence="2" id="KW-1185">Reference proteome</keyword>
<dbReference type="Proteomes" id="UP000185473">
    <property type="component" value="Chromosome"/>
</dbReference>
<organism evidence="1 2">
    <name type="scientific">Weissella jogaejeotgali</name>
    <dbReference type="NCBI Taxonomy" id="1631871"/>
    <lineage>
        <taxon>Bacteria</taxon>
        <taxon>Bacillati</taxon>
        <taxon>Bacillota</taxon>
        <taxon>Bacilli</taxon>
        <taxon>Lactobacillales</taxon>
        <taxon>Lactobacillaceae</taxon>
        <taxon>Weissella</taxon>
    </lineage>
</organism>
<protein>
    <submittedName>
        <fullName evidence="1">Beta-phosphoglucomutase</fullName>
    </submittedName>
</protein>
<reference evidence="1 2" key="1">
    <citation type="submission" date="2016-02" db="EMBL/GenBank/DDBJ databases">
        <title>Complete Genome Sequence of Weissella jogaejeotgali FOL01.</title>
        <authorList>
            <person name="Lee J.-H."/>
            <person name="Ku H.-J."/>
        </authorList>
    </citation>
    <scope>NUCLEOTIDE SEQUENCE [LARGE SCALE GENOMIC DNA]</scope>
    <source>
        <strain evidence="1 2">FOL01</strain>
    </source>
</reference>
<evidence type="ECO:0000313" key="2">
    <source>
        <dbReference type="Proteomes" id="UP000185473"/>
    </source>
</evidence>
<dbReference type="Gene3D" id="1.10.150.240">
    <property type="entry name" value="Putative phosphatase, domain 2"/>
    <property type="match status" value="1"/>
</dbReference>
<sequence length="115" mass="12879">MSEFDVIKGFAFDMDGVLADTARFHTIAWRKIADEVGTTWTKELEEGLKGIDRMGSLALIISAGGHDDEYDQSAREALAEKKNTNYRELISTLTPDDILPGMQQFLDELKQQAIN</sequence>